<sequence length="113" mass="13621">MTDTTNPSIREENRTRSRSTRQFFWLLSVPVLIVLLFVYCCIRLIWSETRRRRMLQIQRRSPRNHLRLSRWRQLHEELIDKEKESTTSVTCSIEPIVIAEDERATTSERDMTV</sequence>
<keyword evidence="3" id="KW-1185">Reference proteome</keyword>
<dbReference type="Proteomes" id="UP000282087">
    <property type="component" value="Unassembled WGS sequence"/>
</dbReference>
<name>A0A3M6VMX8_9STRA</name>
<dbReference type="AlphaFoldDB" id="A0A3M6VMX8"/>
<gene>
    <name evidence="2" type="ORF">DD238_004750</name>
</gene>
<evidence type="ECO:0000313" key="3">
    <source>
        <dbReference type="Proteomes" id="UP000282087"/>
    </source>
</evidence>
<keyword evidence="1" id="KW-0812">Transmembrane</keyword>
<organism evidence="2 3">
    <name type="scientific">Peronospora effusa</name>
    <dbReference type="NCBI Taxonomy" id="542832"/>
    <lineage>
        <taxon>Eukaryota</taxon>
        <taxon>Sar</taxon>
        <taxon>Stramenopiles</taxon>
        <taxon>Oomycota</taxon>
        <taxon>Peronosporomycetes</taxon>
        <taxon>Peronosporales</taxon>
        <taxon>Peronosporaceae</taxon>
        <taxon>Peronospora</taxon>
    </lineage>
</organism>
<reference evidence="2 3" key="1">
    <citation type="submission" date="2018-06" db="EMBL/GenBank/DDBJ databases">
        <title>Comparative genomics of downy mildews reveals potential adaptations to biotrophy.</title>
        <authorList>
            <person name="Fletcher K."/>
            <person name="Klosterman S.J."/>
            <person name="Derevnina L."/>
            <person name="Martin F."/>
            <person name="Koike S."/>
            <person name="Reyes Chin-Wo S."/>
            <person name="Mou B."/>
            <person name="Michelmore R."/>
        </authorList>
    </citation>
    <scope>NUCLEOTIDE SEQUENCE [LARGE SCALE GENOMIC DNA]</scope>
    <source>
        <strain evidence="2 3">R14</strain>
    </source>
</reference>
<evidence type="ECO:0000313" key="2">
    <source>
        <dbReference type="EMBL" id="RMX65720.1"/>
    </source>
</evidence>
<keyword evidence="1" id="KW-0472">Membrane</keyword>
<evidence type="ECO:0000256" key="1">
    <source>
        <dbReference type="SAM" id="Phobius"/>
    </source>
</evidence>
<keyword evidence="1" id="KW-1133">Transmembrane helix</keyword>
<feature type="transmembrane region" description="Helical" evidence="1">
    <location>
        <begin position="23"/>
        <end position="46"/>
    </location>
</feature>
<dbReference type="EMBL" id="QLLG01000233">
    <property type="protein sequence ID" value="RMX65720.1"/>
    <property type="molecule type" value="Genomic_DNA"/>
</dbReference>
<protein>
    <submittedName>
        <fullName evidence="2">Uncharacterized protein</fullName>
    </submittedName>
</protein>
<accession>A0A3M6VMX8</accession>
<comment type="caution">
    <text evidence="2">The sequence shown here is derived from an EMBL/GenBank/DDBJ whole genome shotgun (WGS) entry which is preliminary data.</text>
</comment>
<proteinExistence type="predicted"/>